<name>A0A6G1F402_9ORYZ</name>
<protein>
    <submittedName>
        <fullName evidence="1">Uncharacterized protein</fullName>
    </submittedName>
</protein>
<evidence type="ECO:0000313" key="1">
    <source>
        <dbReference type="EMBL" id="KAF0931542.1"/>
    </source>
</evidence>
<accession>A0A6G1F402</accession>
<proteinExistence type="predicted"/>
<reference evidence="1 2" key="1">
    <citation type="submission" date="2019-11" db="EMBL/GenBank/DDBJ databases">
        <title>Whole genome sequence of Oryza granulata.</title>
        <authorList>
            <person name="Li W."/>
        </authorList>
    </citation>
    <scope>NUCLEOTIDE SEQUENCE [LARGE SCALE GENOMIC DNA]</scope>
    <source>
        <strain evidence="2">cv. Menghai</strain>
        <tissue evidence="1">Leaf</tissue>
    </source>
</reference>
<dbReference type="EMBL" id="SPHZ02000001">
    <property type="protein sequence ID" value="KAF0931542.1"/>
    <property type="molecule type" value="Genomic_DNA"/>
</dbReference>
<dbReference type="Proteomes" id="UP000479710">
    <property type="component" value="Unassembled WGS sequence"/>
</dbReference>
<dbReference type="AlphaFoldDB" id="A0A6G1F402"/>
<sequence>MQIWRGSAVTAGVKWRGGNKSEGAVGALDPVVADLSGCSSATVMTSTAMRTAAQRPRRRWQRVKIDGGHHNDRDHLRLVLVKNDGDTDLKHAVMYERMACMLHVTGL</sequence>
<gene>
    <name evidence="1" type="ORF">E2562_005517</name>
</gene>
<organism evidence="1 2">
    <name type="scientific">Oryza meyeriana var. granulata</name>
    <dbReference type="NCBI Taxonomy" id="110450"/>
    <lineage>
        <taxon>Eukaryota</taxon>
        <taxon>Viridiplantae</taxon>
        <taxon>Streptophyta</taxon>
        <taxon>Embryophyta</taxon>
        <taxon>Tracheophyta</taxon>
        <taxon>Spermatophyta</taxon>
        <taxon>Magnoliopsida</taxon>
        <taxon>Liliopsida</taxon>
        <taxon>Poales</taxon>
        <taxon>Poaceae</taxon>
        <taxon>BOP clade</taxon>
        <taxon>Oryzoideae</taxon>
        <taxon>Oryzeae</taxon>
        <taxon>Oryzinae</taxon>
        <taxon>Oryza</taxon>
        <taxon>Oryza meyeriana</taxon>
    </lineage>
</organism>
<keyword evidence="2" id="KW-1185">Reference proteome</keyword>
<evidence type="ECO:0000313" key="2">
    <source>
        <dbReference type="Proteomes" id="UP000479710"/>
    </source>
</evidence>
<comment type="caution">
    <text evidence="1">The sequence shown here is derived from an EMBL/GenBank/DDBJ whole genome shotgun (WGS) entry which is preliminary data.</text>
</comment>